<dbReference type="EMBL" id="JBBXMP010000002">
    <property type="protein sequence ID" value="KAL0071718.1"/>
    <property type="molecule type" value="Genomic_DNA"/>
</dbReference>
<accession>A0ABR3AFD4</accession>
<organism evidence="2 3">
    <name type="scientific">Marasmius tenuissimus</name>
    <dbReference type="NCBI Taxonomy" id="585030"/>
    <lineage>
        <taxon>Eukaryota</taxon>
        <taxon>Fungi</taxon>
        <taxon>Dikarya</taxon>
        <taxon>Basidiomycota</taxon>
        <taxon>Agaricomycotina</taxon>
        <taxon>Agaricomycetes</taxon>
        <taxon>Agaricomycetidae</taxon>
        <taxon>Agaricales</taxon>
        <taxon>Marasmiineae</taxon>
        <taxon>Marasmiaceae</taxon>
        <taxon>Marasmius</taxon>
    </lineage>
</organism>
<feature type="compositionally biased region" description="Low complexity" evidence="1">
    <location>
        <begin position="259"/>
        <end position="282"/>
    </location>
</feature>
<feature type="compositionally biased region" description="Basic and acidic residues" evidence="1">
    <location>
        <begin position="39"/>
        <end position="70"/>
    </location>
</feature>
<name>A0ABR3AFD4_9AGAR</name>
<feature type="compositionally biased region" description="Basic residues" evidence="1">
    <location>
        <begin position="440"/>
        <end position="453"/>
    </location>
</feature>
<reference evidence="2 3" key="1">
    <citation type="submission" date="2024-05" db="EMBL/GenBank/DDBJ databases">
        <title>A draft genome resource for the thread blight pathogen Marasmius tenuissimus strain MS-2.</title>
        <authorList>
            <person name="Yulfo-Soto G.E."/>
            <person name="Baruah I.K."/>
            <person name="Amoako-Attah I."/>
            <person name="Bukari Y."/>
            <person name="Meinhardt L.W."/>
            <person name="Bailey B.A."/>
            <person name="Cohen S.P."/>
        </authorList>
    </citation>
    <scope>NUCLEOTIDE SEQUENCE [LARGE SCALE GENOMIC DNA]</scope>
    <source>
        <strain evidence="2 3">MS-2</strain>
    </source>
</reference>
<evidence type="ECO:0000256" key="1">
    <source>
        <dbReference type="SAM" id="MobiDB-lite"/>
    </source>
</evidence>
<feature type="compositionally biased region" description="Polar residues" evidence="1">
    <location>
        <begin position="127"/>
        <end position="151"/>
    </location>
</feature>
<protein>
    <submittedName>
        <fullName evidence="2">Uncharacterized protein</fullName>
    </submittedName>
</protein>
<dbReference type="Proteomes" id="UP001437256">
    <property type="component" value="Unassembled WGS sequence"/>
</dbReference>
<feature type="compositionally biased region" description="Polar residues" evidence="1">
    <location>
        <begin position="301"/>
        <end position="311"/>
    </location>
</feature>
<feature type="compositionally biased region" description="Basic and acidic residues" evidence="1">
    <location>
        <begin position="183"/>
        <end position="197"/>
    </location>
</feature>
<sequence length="453" mass="48903">MPPDTSSHAATVHQNPSTRSSIRQSLNFASVGKAFADVMNKESREKEKERERDVRDAEKAGKKAMKDSHRSSIGLRGLAPRPSLDARPSPPPAKRPRTPDSKTITARRRSSMAHHQPAVENAAKSPDSVTPQSAAVQRTSSLRPRPGTSSGLPKYRPKSIIVDNNTTVAKKPESPSVSRKRHSISEDDKDDSAKEQMKPGTGRTSRPISPLPHRAALKAASTNINPAPSPSPRPQLKHSTPTSSARSSPTRLAKHVKAPSSEQRPPSSSSSSSTPHTPKASPARSGVRPGTGRSSRKGSLATESSDDSSYPSHPGIHESPLVRHVRQRSRTETLAKEKEVNAANMSHISEADSEDAEELDVEMMLAPVASIGAPTPAMPRLQPSRTRQRLTPQTPSKPSVPPPNREMLMPPDAESSPARLRIRPPVTVPRPEALFSHGSNSRRKPPVPSAKKK</sequence>
<feature type="compositionally biased region" description="Basic and acidic residues" evidence="1">
    <location>
        <begin position="329"/>
        <end position="340"/>
    </location>
</feature>
<comment type="caution">
    <text evidence="2">The sequence shown here is derived from an EMBL/GenBank/DDBJ whole genome shotgun (WGS) entry which is preliminary data.</text>
</comment>
<feature type="region of interest" description="Disordered" evidence="1">
    <location>
        <begin position="370"/>
        <end position="453"/>
    </location>
</feature>
<proteinExistence type="predicted"/>
<evidence type="ECO:0000313" key="2">
    <source>
        <dbReference type="EMBL" id="KAL0071718.1"/>
    </source>
</evidence>
<feature type="region of interest" description="Disordered" evidence="1">
    <location>
        <begin position="38"/>
        <end position="358"/>
    </location>
</feature>
<keyword evidence="3" id="KW-1185">Reference proteome</keyword>
<feature type="compositionally biased region" description="Low complexity" evidence="1">
    <location>
        <begin position="239"/>
        <end position="251"/>
    </location>
</feature>
<evidence type="ECO:0000313" key="3">
    <source>
        <dbReference type="Proteomes" id="UP001437256"/>
    </source>
</evidence>
<feature type="region of interest" description="Disordered" evidence="1">
    <location>
        <begin position="1"/>
        <end position="25"/>
    </location>
</feature>
<gene>
    <name evidence="2" type="ORF">AAF712_000640</name>
</gene>